<dbReference type="InParanoid" id="A0A2R5G5D4"/>
<dbReference type="AlphaFoldDB" id="A0A2R5G5D4"/>
<dbReference type="Pfam" id="PF01926">
    <property type="entry name" value="MMR_HSR1"/>
    <property type="match status" value="1"/>
</dbReference>
<keyword evidence="3" id="KW-0067">ATP-binding</keyword>
<dbReference type="SUPFAM" id="SSF52540">
    <property type="entry name" value="P-loop containing nucleoside triphosphate hydrolases"/>
    <property type="match status" value="1"/>
</dbReference>
<dbReference type="Pfam" id="PF06071">
    <property type="entry name" value="YchF-GTPase_C"/>
    <property type="match status" value="1"/>
</dbReference>
<dbReference type="InterPro" id="IPR041706">
    <property type="entry name" value="YchF_N"/>
</dbReference>
<dbReference type="InterPro" id="IPR027417">
    <property type="entry name" value="P-loop_NTPase"/>
</dbReference>
<dbReference type="PROSITE" id="PS51710">
    <property type="entry name" value="G_OBG"/>
    <property type="match status" value="1"/>
</dbReference>
<dbReference type="Gene3D" id="3.40.50.300">
    <property type="entry name" value="P-loop containing nucleotide triphosphate hydrolases"/>
    <property type="match status" value="1"/>
</dbReference>
<dbReference type="InterPro" id="IPR023192">
    <property type="entry name" value="TGS-like_dom_sf"/>
</dbReference>
<dbReference type="CDD" id="cd01900">
    <property type="entry name" value="YchF"/>
    <property type="match status" value="1"/>
</dbReference>
<dbReference type="PANTHER" id="PTHR23305:SF18">
    <property type="entry name" value="OBG-TYPE G DOMAIN-CONTAINING PROTEIN"/>
    <property type="match status" value="1"/>
</dbReference>
<organism evidence="5 6">
    <name type="scientific">Hondaea fermentalgiana</name>
    <dbReference type="NCBI Taxonomy" id="2315210"/>
    <lineage>
        <taxon>Eukaryota</taxon>
        <taxon>Sar</taxon>
        <taxon>Stramenopiles</taxon>
        <taxon>Bigyra</taxon>
        <taxon>Labyrinthulomycetes</taxon>
        <taxon>Thraustochytrida</taxon>
        <taxon>Thraustochytriidae</taxon>
        <taxon>Hondaea</taxon>
    </lineage>
</organism>
<evidence type="ECO:0000256" key="1">
    <source>
        <dbReference type="ARBA" id="ARBA00022723"/>
    </source>
</evidence>
<reference evidence="5 6" key="1">
    <citation type="submission" date="2017-12" db="EMBL/GenBank/DDBJ databases">
        <title>Sequencing, de novo assembly and annotation of complete genome of a new Thraustochytrid species, strain FCC1311.</title>
        <authorList>
            <person name="Sedici K."/>
            <person name="Godart F."/>
            <person name="Aiese Cigliano R."/>
            <person name="Sanseverino W."/>
            <person name="Barakat M."/>
            <person name="Ortet P."/>
            <person name="Marechal E."/>
            <person name="Cagnac O."/>
            <person name="Amato A."/>
        </authorList>
    </citation>
    <scope>NUCLEOTIDE SEQUENCE [LARGE SCALE GENOMIC DNA]</scope>
</reference>
<dbReference type="PRINTS" id="PR00326">
    <property type="entry name" value="GTP1OBG"/>
</dbReference>
<dbReference type="InterPro" id="IPR004396">
    <property type="entry name" value="ATPase_YchF/OLA1"/>
</dbReference>
<keyword evidence="6" id="KW-1185">Reference proteome</keyword>
<evidence type="ECO:0000256" key="3">
    <source>
        <dbReference type="ARBA" id="ARBA00022840"/>
    </source>
</evidence>
<accession>A0A2R5G5D4</accession>
<sequence length="379" mass="40798">MAGVRAACGIVGLPNVGKSTLCNALSRSEVALASNFPFCTIEPNVARVAVPDPRLARLAALAKSERVVPQMLELHDIAGLIKGASEGEGLGNKFLANIRSVSMIVHVLRCFHNVDILHVSADERGITNPVDDLEVVETELMLADLASVEKRLQKKKMSPGDKILLEEVRDCLAEGRPARDVLKGKGPDAGESVEAGKGLTLRQELQQQLLSFKPVLPVCNVDEDTVREGRNEMTDMVKEVFGGRGGVEPVVLCASLEEEALSLSPEERDEYFAEFGLRETGLDKVASGAAKLLDLDVFYTVGPAEAHAWSIPVGATAQEAAGKIHTDMSRGFIAADTIAYDDFVNLGGEKQAKDAGKLRSEGRDYIVQSGDIMNFKFNV</sequence>
<dbReference type="GO" id="GO:0005524">
    <property type="term" value="F:ATP binding"/>
    <property type="evidence" value="ECO:0007669"/>
    <property type="project" value="UniProtKB-KW"/>
</dbReference>
<keyword evidence="1" id="KW-0479">Metal-binding</keyword>
<feature type="domain" description="OBG-type G" evidence="4">
    <location>
        <begin position="6"/>
        <end position="272"/>
    </location>
</feature>
<comment type="caution">
    <text evidence="5">The sequence shown here is derived from an EMBL/GenBank/DDBJ whole genome shotgun (WGS) entry which is preliminary data.</text>
</comment>
<dbReference type="InterPro" id="IPR012676">
    <property type="entry name" value="TGS-like"/>
</dbReference>
<dbReference type="InterPro" id="IPR013029">
    <property type="entry name" value="YchF_C"/>
</dbReference>
<dbReference type="GO" id="GO:0005737">
    <property type="term" value="C:cytoplasm"/>
    <property type="evidence" value="ECO:0007669"/>
    <property type="project" value="TreeGrafter"/>
</dbReference>
<dbReference type="Gene3D" id="3.10.20.30">
    <property type="match status" value="1"/>
</dbReference>
<dbReference type="GO" id="GO:0016887">
    <property type="term" value="F:ATP hydrolysis activity"/>
    <property type="evidence" value="ECO:0007669"/>
    <property type="project" value="InterPro"/>
</dbReference>
<evidence type="ECO:0000313" key="6">
    <source>
        <dbReference type="Proteomes" id="UP000241890"/>
    </source>
</evidence>
<dbReference type="InterPro" id="IPR006073">
    <property type="entry name" value="GTP-bd"/>
</dbReference>
<keyword evidence="2" id="KW-0547">Nucleotide-binding</keyword>
<name>A0A2R5G5D4_9STRA</name>
<evidence type="ECO:0000313" key="5">
    <source>
        <dbReference type="EMBL" id="GBG26190.1"/>
    </source>
</evidence>
<dbReference type="GO" id="GO:0046872">
    <property type="term" value="F:metal ion binding"/>
    <property type="evidence" value="ECO:0007669"/>
    <property type="project" value="UniProtKB-KW"/>
</dbReference>
<dbReference type="EMBL" id="BEYU01000019">
    <property type="protein sequence ID" value="GBG26190.1"/>
    <property type="molecule type" value="Genomic_DNA"/>
</dbReference>
<dbReference type="OrthoDB" id="424823at2759"/>
<dbReference type="Proteomes" id="UP000241890">
    <property type="component" value="Unassembled WGS sequence"/>
</dbReference>
<dbReference type="PIRSF" id="PIRSF006641">
    <property type="entry name" value="CHP00092"/>
    <property type="match status" value="1"/>
</dbReference>
<dbReference type="PANTHER" id="PTHR23305">
    <property type="entry name" value="OBG GTPASE FAMILY"/>
    <property type="match status" value="1"/>
</dbReference>
<gene>
    <name evidence="5" type="ORF">FCC1311_024112</name>
</gene>
<evidence type="ECO:0000256" key="2">
    <source>
        <dbReference type="ARBA" id="ARBA00022741"/>
    </source>
</evidence>
<proteinExistence type="predicted"/>
<dbReference type="FunFam" id="3.10.20.30:FF:000001">
    <property type="entry name" value="Ribosome-binding ATPase YchF"/>
    <property type="match status" value="1"/>
</dbReference>
<evidence type="ECO:0000259" key="4">
    <source>
        <dbReference type="PROSITE" id="PS51710"/>
    </source>
</evidence>
<dbReference type="GO" id="GO:0005525">
    <property type="term" value="F:GTP binding"/>
    <property type="evidence" value="ECO:0007669"/>
    <property type="project" value="InterPro"/>
</dbReference>
<dbReference type="InterPro" id="IPR031167">
    <property type="entry name" value="G_OBG"/>
</dbReference>
<protein>
    <submittedName>
        <fullName evidence="5">Obg-like ATPase 1</fullName>
    </submittedName>
</protein>
<dbReference type="InterPro" id="IPR012675">
    <property type="entry name" value="Beta-grasp_dom_sf"/>
</dbReference>
<dbReference type="NCBIfam" id="TIGR00092">
    <property type="entry name" value="redox-regulated ATPase YchF"/>
    <property type="match status" value="1"/>
</dbReference>
<dbReference type="Gene3D" id="1.10.150.300">
    <property type="entry name" value="TGS-like domain"/>
    <property type="match status" value="1"/>
</dbReference>
<dbReference type="SUPFAM" id="SSF81271">
    <property type="entry name" value="TGS-like"/>
    <property type="match status" value="1"/>
</dbReference>